<dbReference type="Pfam" id="PF18370">
    <property type="entry name" value="RGI_lyase"/>
    <property type="match status" value="1"/>
</dbReference>
<evidence type="ECO:0000259" key="3">
    <source>
        <dbReference type="Pfam" id="PF21348"/>
    </source>
</evidence>
<dbReference type="InterPro" id="IPR041624">
    <property type="entry name" value="RGI_lyase"/>
</dbReference>
<dbReference type="InterPro" id="IPR013783">
    <property type="entry name" value="Ig-like_fold"/>
</dbReference>
<dbReference type="Proteomes" id="UP000198779">
    <property type="component" value="Unassembled WGS sequence"/>
</dbReference>
<dbReference type="InterPro" id="IPR049366">
    <property type="entry name" value="RGL11_C"/>
</dbReference>
<dbReference type="InterPro" id="IPR011050">
    <property type="entry name" value="Pectin_lyase_fold/virulence"/>
</dbReference>
<feature type="signal peptide" evidence="1">
    <location>
        <begin position="1"/>
        <end position="19"/>
    </location>
</feature>
<sequence>MKKVLLGLFMAVVAVNAHAQRIADNLTRGLVAIPQGDKTGQDDRYGVSGTGIFVSWRILPTEYYDTKYNLYRGTEKIASNLTVSNYQDNSGTKTSVYKVVPVIRGTERTDLAASCTPWDHQYWEIPVAAVTNRNGVDVTAGYSLNDCSVADVDGDGQMEFVVKRRNDSGNLRESTNKTDFNRHECYKMDGTLLWSIDMGPNLMAGPDEQFDLILYDWDQDGKAEALMRGADNMIIHTATKGDIQIGNMNYYAPRDEYTKVGAEYLLYMDGATGVPYAWDGNANWTPEAYPLPRFESGESDYAAVWGANDTGHRATKHYFGAPYLDGRNASIFLGRGCYTRHKFCALDVNKETHELTQRWRWNCYDGNSPWFGNGFHNFAIADVDMDGRDEIVFGSMMIDDTGYGLSTTGFGHGDAQHCGDLDPYRWGLEQFVCLEGSTVPGIAYTDATTSTLRYTTGGGSDNGRCMAGNFYHNIPGAIGVSGGAGISLVADKASNHTGFSDDHVNMRVYWDGDLLDEFMDSPGTEKSPCVYKAPGQNEVGTNRSYANSRCWMGQGNLNNSSKNNPCFLGDILGDWREEIVTRTSDKLIIQTTSYPSPWGITTLWADHEYRNAMAWQSVGYNQPPHPSFFLGEMEGITKEPPAVVMEGRKEVSGTIQTTDDHLLISGYENKSIAVADGASPYILTVNAPAWVKGSGAQQAVASTPKQPAQTVETYTTTLTGGAFSGATRIIKQGEGILVLPNVAEKHTGETNVWQGTLMFDGKMESSPVWLNRHTTLISNGGQFMGGLKADYNATIYPGGKDNVGAITASTLELGFGSRIVIDGSNGQLDKINANTLTVEAKTDDVWKEFGPRYKTPVIQLNYAGTLEAGTYELGPVGSVNGDVSDLLIEGVDNSLKASLAYQDGKLLLVVEGMREAGQVTWNGISDNSIWQQAVSENFLYDGQASYMASGDDVVFDDNAASTNVVISGAVSPKSVTFNNETTNYTLSGDSIVGMGSIIKNGNGNVTLNNWNHIGSTVVNGGKLTVAMLANNAGQDWGSLGSASSPITLNDGTTLVTNGTIITDQTLNVSGETTIEVPNGKSVIFNKAIKGSGAIVNKTGAGSLELGTVTNTFAKLVVKAGTVTSNYNSSYTETLPKTVEFQGGTIWGANNESTNINNSTNFVVPQGNTGSFYSGFRSTYTGTLTGAGTFNVYTGGVRAYFNGNWSAFEGTINIGKNNRQNKKSYDPEFLLGNTNGMPKAVVNVNANARLQNQGKSIRVKKFGGTGALVGTGTWIVDCDENFTLTTEVGITSERTDDYGNTIVVSASPLTKRGTGKMTMTEGKMNGVLTIENGTVAAYKYKPASLLNGSNNTIVKGSGRLAGQMLLNNLSVQSGGEVIPCASAVIETSPGTITCNNTITVNDGAVVNFLVNASKNSTLTTKNLTINGTIKVTFTASRELNVGDELKLWTVSGTFSGTPKFELPEAYTWDTSRISEGIISVTAISTGIRSSFIDADSKNVYDLQGRKINGQQTKAGIYIRGGKKVIIR</sequence>
<proteinExistence type="predicted"/>
<dbReference type="Gene3D" id="2.60.40.10">
    <property type="entry name" value="Immunoglobulins"/>
    <property type="match status" value="1"/>
</dbReference>
<evidence type="ECO:0000259" key="2">
    <source>
        <dbReference type="Pfam" id="PF18370"/>
    </source>
</evidence>
<gene>
    <name evidence="4" type="ORF">SAMN04487901_11361</name>
</gene>
<evidence type="ECO:0000256" key="1">
    <source>
        <dbReference type="SAM" id="SignalP"/>
    </source>
</evidence>
<accession>A0A1G7YEK7</accession>
<dbReference type="EMBL" id="FNCQ01000013">
    <property type="protein sequence ID" value="SDG95002.1"/>
    <property type="molecule type" value="Genomic_DNA"/>
</dbReference>
<keyword evidence="1" id="KW-0732">Signal</keyword>
<reference evidence="5" key="1">
    <citation type="submission" date="2016-10" db="EMBL/GenBank/DDBJ databases">
        <authorList>
            <person name="Varghese N."/>
            <person name="Submissions S."/>
        </authorList>
    </citation>
    <scope>NUCLEOTIDE SEQUENCE [LARGE SCALE GENOMIC DNA]</scope>
    <source>
        <strain evidence="5">BP1-148</strain>
    </source>
</reference>
<dbReference type="PANTHER" id="PTHR43118:SF1">
    <property type="entry name" value="RHAMNOGALACTURONAN LYASE (EUROFUNG)"/>
    <property type="match status" value="1"/>
</dbReference>
<protein>
    <submittedName>
        <fullName evidence="4">Autotransporter-associated beta strand repeat-containing protein</fullName>
    </submittedName>
</protein>
<dbReference type="InterPro" id="IPR034641">
    <property type="entry name" value="RGL11"/>
</dbReference>
<dbReference type="RefSeq" id="WP_143010155.1">
    <property type="nucleotide sequence ID" value="NZ_FNCQ01000013.1"/>
</dbReference>
<feature type="chain" id="PRO_5011787098" evidence="1">
    <location>
        <begin position="20"/>
        <end position="1526"/>
    </location>
</feature>
<dbReference type="Pfam" id="PF21348">
    <property type="entry name" value="RGL11_C"/>
    <property type="match status" value="1"/>
</dbReference>
<feature type="domain" description="Rhamnogalacturonan I lyase beta-sheet" evidence="2">
    <location>
        <begin position="24"/>
        <end position="111"/>
    </location>
</feature>
<name>A0A1G7YEK7_9BACT</name>
<dbReference type="PANTHER" id="PTHR43118">
    <property type="entry name" value="RHAMNOGALACTURONAN LYASE (EUROFUNG)"/>
    <property type="match status" value="1"/>
</dbReference>
<dbReference type="InterPro" id="IPR028994">
    <property type="entry name" value="Integrin_alpha_N"/>
</dbReference>
<feature type="domain" description="Rhamnogalacturonan lyase family 11 C-terminal" evidence="3">
    <location>
        <begin position="128"/>
        <end position="632"/>
    </location>
</feature>
<evidence type="ECO:0000313" key="4">
    <source>
        <dbReference type="EMBL" id="SDG95002.1"/>
    </source>
</evidence>
<dbReference type="SUPFAM" id="SSF69318">
    <property type="entry name" value="Integrin alpha N-terminal domain"/>
    <property type="match status" value="1"/>
</dbReference>
<dbReference type="STRING" id="645274.SAMN04487901_11361"/>
<dbReference type="SUPFAM" id="SSF51126">
    <property type="entry name" value="Pectin lyase-like"/>
    <property type="match status" value="1"/>
</dbReference>
<evidence type="ECO:0000313" key="5">
    <source>
        <dbReference type="Proteomes" id="UP000198779"/>
    </source>
</evidence>
<organism evidence="4 5">
    <name type="scientific">Prevotella communis</name>
    <dbReference type="NCBI Taxonomy" id="2913614"/>
    <lineage>
        <taxon>Bacteria</taxon>
        <taxon>Pseudomonadati</taxon>
        <taxon>Bacteroidota</taxon>
        <taxon>Bacteroidia</taxon>
        <taxon>Bacteroidales</taxon>
        <taxon>Prevotellaceae</taxon>
        <taxon>Prevotella</taxon>
    </lineage>
</organism>
<keyword evidence="5" id="KW-1185">Reference proteome</keyword>